<proteinExistence type="predicted"/>
<reference evidence="1" key="1">
    <citation type="journal article" date="2023" name="Insect Mol. Biol.">
        <title>Genome sequencing provides insights into the evolution of gene families encoding plant cell wall-degrading enzymes in longhorned beetles.</title>
        <authorList>
            <person name="Shin N.R."/>
            <person name="Okamura Y."/>
            <person name="Kirsch R."/>
            <person name="Pauchet Y."/>
        </authorList>
    </citation>
    <scope>NUCLEOTIDE SEQUENCE</scope>
    <source>
        <strain evidence="1">MMC_N1</strain>
    </source>
</reference>
<comment type="caution">
    <text evidence="1">The sequence shown here is derived from an EMBL/GenBank/DDBJ whole genome shotgun (WGS) entry which is preliminary data.</text>
</comment>
<protein>
    <submittedName>
        <fullName evidence="1">Uncharacterized protein</fullName>
    </submittedName>
</protein>
<sequence length="81" mass="9248">MHISSCSILYSVANGSVTAKGIRRKYSILPLVGSKFKEILDHIIANYLWIGLARFNKIENQINEKHCTFKILLVPINVIYE</sequence>
<organism evidence="1 2">
    <name type="scientific">Molorchus minor</name>
    <dbReference type="NCBI Taxonomy" id="1323400"/>
    <lineage>
        <taxon>Eukaryota</taxon>
        <taxon>Metazoa</taxon>
        <taxon>Ecdysozoa</taxon>
        <taxon>Arthropoda</taxon>
        <taxon>Hexapoda</taxon>
        <taxon>Insecta</taxon>
        <taxon>Pterygota</taxon>
        <taxon>Neoptera</taxon>
        <taxon>Endopterygota</taxon>
        <taxon>Coleoptera</taxon>
        <taxon>Polyphaga</taxon>
        <taxon>Cucujiformia</taxon>
        <taxon>Chrysomeloidea</taxon>
        <taxon>Cerambycidae</taxon>
        <taxon>Lamiinae</taxon>
        <taxon>Monochamini</taxon>
        <taxon>Molorchus</taxon>
    </lineage>
</organism>
<gene>
    <name evidence="1" type="ORF">NQ317_001739</name>
</gene>
<evidence type="ECO:0000313" key="1">
    <source>
        <dbReference type="EMBL" id="KAJ8982044.1"/>
    </source>
</evidence>
<dbReference type="EMBL" id="JAPWTJ010000149">
    <property type="protein sequence ID" value="KAJ8982044.1"/>
    <property type="molecule type" value="Genomic_DNA"/>
</dbReference>
<evidence type="ECO:0000313" key="2">
    <source>
        <dbReference type="Proteomes" id="UP001162164"/>
    </source>
</evidence>
<accession>A0ABQ9JWS9</accession>
<keyword evidence="2" id="KW-1185">Reference proteome</keyword>
<dbReference type="Proteomes" id="UP001162164">
    <property type="component" value="Unassembled WGS sequence"/>
</dbReference>
<name>A0ABQ9JWS9_9CUCU</name>